<dbReference type="KEGG" id="dpr:Despr_2241"/>
<dbReference type="InterPro" id="IPR003593">
    <property type="entry name" value="AAA+_ATPase"/>
</dbReference>
<evidence type="ECO:0000259" key="15">
    <source>
        <dbReference type="SMART" id="SM00382"/>
    </source>
</evidence>
<dbReference type="Proteomes" id="UP000006365">
    <property type="component" value="Chromosome"/>
</dbReference>
<dbReference type="GO" id="GO:0015031">
    <property type="term" value="P:protein transport"/>
    <property type="evidence" value="ECO:0007669"/>
    <property type="project" value="UniProtKB-KW"/>
</dbReference>
<dbReference type="InterPro" id="IPR047040">
    <property type="entry name" value="FlhF__GTPase_dom"/>
</dbReference>
<proteinExistence type="inferred from homology"/>
<evidence type="ECO:0000256" key="11">
    <source>
        <dbReference type="ARBA" id="ARBA00023225"/>
    </source>
</evidence>
<gene>
    <name evidence="17" type="ordered locus">Despr_2241</name>
</gene>
<dbReference type="FunFam" id="3.40.50.300:FF:000695">
    <property type="entry name" value="Flagellar biosynthesis regulator FlhF"/>
    <property type="match status" value="1"/>
</dbReference>
<dbReference type="InterPro" id="IPR020006">
    <property type="entry name" value="FlhF"/>
</dbReference>
<organism evidence="17 18">
    <name type="scientific">Desulfobulbus propionicus (strain ATCC 33891 / DSM 2032 / VKM B-1956 / 1pr3)</name>
    <dbReference type="NCBI Taxonomy" id="577650"/>
    <lineage>
        <taxon>Bacteria</taxon>
        <taxon>Pseudomonadati</taxon>
        <taxon>Thermodesulfobacteriota</taxon>
        <taxon>Desulfobulbia</taxon>
        <taxon>Desulfobulbales</taxon>
        <taxon>Desulfobulbaceae</taxon>
        <taxon>Desulfobulbus</taxon>
    </lineage>
</organism>
<keyword evidence="7" id="KW-1005">Bacterial flagellum biogenesis</keyword>
<dbReference type="GO" id="GO:0005047">
    <property type="term" value="F:signal recognition particle binding"/>
    <property type="evidence" value="ECO:0007669"/>
    <property type="project" value="TreeGrafter"/>
</dbReference>
<dbReference type="CDD" id="cd17873">
    <property type="entry name" value="FlhF"/>
    <property type="match status" value="1"/>
</dbReference>
<keyword evidence="17" id="KW-0282">Flagellum</keyword>
<keyword evidence="8" id="KW-0653">Protein transport</keyword>
<dbReference type="GO" id="GO:0006614">
    <property type="term" value="P:SRP-dependent cotranslational protein targeting to membrane"/>
    <property type="evidence" value="ECO:0007669"/>
    <property type="project" value="UniProtKB-UniRule"/>
</dbReference>
<dbReference type="SMART" id="SM00962">
    <property type="entry name" value="SRP54"/>
    <property type="match status" value="1"/>
</dbReference>
<dbReference type="Pfam" id="PF00448">
    <property type="entry name" value="SRP54"/>
    <property type="match status" value="1"/>
</dbReference>
<keyword evidence="10" id="KW-0472">Membrane</keyword>
<dbReference type="AlphaFoldDB" id="A0A7U3YN28"/>
<evidence type="ECO:0000256" key="2">
    <source>
        <dbReference type="ARBA" id="ARBA00008531"/>
    </source>
</evidence>
<dbReference type="Gene3D" id="3.40.50.300">
    <property type="entry name" value="P-loop containing nucleotide triphosphate hydrolases"/>
    <property type="match status" value="1"/>
</dbReference>
<evidence type="ECO:0000256" key="7">
    <source>
        <dbReference type="ARBA" id="ARBA00022795"/>
    </source>
</evidence>
<evidence type="ECO:0000256" key="10">
    <source>
        <dbReference type="ARBA" id="ARBA00023136"/>
    </source>
</evidence>
<evidence type="ECO:0000256" key="4">
    <source>
        <dbReference type="ARBA" id="ARBA00022448"/>
    </source>
</evidence>
<evidence type="ECO:0000256" key="5">
    <source>
        <dbReference type="ARBA" id="ARBA00022475"/>
    </source>
</evidence>
<keyword evidence="11" id="KW-1006">Bacterial flagellum protein export</keyword>
<evidence type="ECO:0000256" key="12">
    <source>
        <dbReference type="ARBA" id="ARBA00025337"/>
    </source>
</evidence>
<keyword evidence="17" id="KW-0969">Cilium</keyword>
<dbReference type="GO" id="GO:0005525">
    <property type="term" value="F:GTP binding"/>
    <property type="evidence" value="ECO:0007669"/>
    <property type="project" value="UniProtKB-UniRule"/>
</dbReference>
<feature type="domain" description="AAA+ ATPase" evidence="15">
    <location>
        <begin position="237"/>
        <end position="395"/>
    </location>
</feature>
<comment type="function">
    <text evidence="12">Necessary for flagellar biosynthesis. May be involved in translocation of the flagellum.</text>
</comment>
<evidence type="ECO:0000256" key="6">
    <source>
        <dbReference type="ARBA" id="ARBA00022741"/>
    </source>
</evidence>
<comment type="subcellular location">
    <subcellularLocation>
        <location evidence="1">Cell membrane</location>
        <topology evidence="1">Peripheral membrane protein</topology>
        <orientation evidence="1">Cytoplasmic side</orientation>
    </subcellularLocation>
</comment>
<protein>
    <recommendedName>
        <fullName evidence="3 13">Flagellar biosynthesis protein FlhF</fullName>
    </recommendedName>
</protein>
<dbReference type="SUPFAM" id="SSF52540">
    <property type="entry name" value="P-loop containing nucleoside triphosphate hydrolases"/>
    <property type="match status" value="1"/>
</dbReference>
<dbReference type="GO" id="GO:0005886">
    <property type="term" value="C:plasma membrane"/>
    <property type="evidence" value="ECO:0007669"/>
    <property type="project" value="UniProtKB-SubCell"/>
</dbReference>
<reference evidence="17 18" key="1">
    <citation type="journal article" date="2011" name="Stand. Genomic Sci.">
        <title>Complete genome sequence of Desulfobulbus propionicus type strain (1pr3).</title>
        <authorList>
            <person name="Pagani I."/>
            <person name="Lapidus A."/>
            <person name="Nolan M."/>
            <person name="Lucas S."/>
            <person name="Hammon N."/>
            <person name="Deshpande S."/>
            <person name="Cheng J.F."/>
            <person name="Chertkov O."/>
            <person name="Davenport K."/>
            <person name="Tapia R."/>
            <person name="Han C."/>
            <person name="Goodwin L."/>
            <person name="Pitluck S."/>
            <person name="Liolios K."/>
            <person name="Mavromatis K."/>
            <person name="Ivanova N."/>
            <person name="Mikhailova N."/>
            <person name="Pati A."/>
            <person name="Chen A."/>
            <person name="Palaniappan K."/>
            <person name="Land M."/>
            <person name="Hauser L."/>
            <person name="Chang Y.J."/>
            <person name="Jeffries C.D."/>
            <person name="Detter J.C."/>
            <person name="Brambilla E."/>
            <person name="Kannan K.P."/>
            <person name="Djao O.D."/>
            <person name="Rohde M."/>
            <person name="Pukall R."/>
            <person name="Spring S."/>
            <person name="Goker M."/>
            <person name="Sikorski J."/>
            <person name="Woyke T."/>
            <person name="Bristow J."/>
            <person name="Eisen J.A."/>
            <person name="Markowitz V."/>
            <person name="Hugenholtz P."/>
            <person name="Kyrpides N.C."/>
            <person name="Klenk H.P."/>
        </authorList>
    </citation>
    <scope>NUCLEOTIDE SEQUENCE [LARGE SCALE GENOMIC DNA]</scope>
    <source>
        <strain evidence="18">ATCC 33891 / DSM 2032 / 1pr3</strain>
    </source>
</reference>
<dbReference type="Gene3D" id="1.20.120.1380">
    <property type="entry name" value="Flagellar FlhF biosynthesis protein, N domain"/>
    <property type="match status" value="1"/>
</dbReference>
<dbReference type="SMART" id="SM00382">
    <property type="entry name" value="AAA"/>
    <property type="match status" value="1"/>
</dbReference>
<dbReference type="NCBIfam" id="TIGR03499">
    <property type="entry name" value="FlhF"/>
    <property type="match status" value="1"/>
</dbReference>
<accession>A0A7U3YN28</accession>
<dbReference type="GO" id="GO:0003924">
    <property type="term" value="F:GTPase activity"/>
    <property type="evidence" value="ECO:0007669"/>
    <property type="project" value="UniProtKB-UniRule"/>
</dbReference>
<keyword evidence="4" id="KW-0813">Transport</keyword>
<dbReference type="RefSeq" id="WP_015724923.1">
    <property type="nucleotide sequence ID" value="NC_014972.1"/>
</dbReference>
<keyword evidence="18" id="KW-1185">Reference proteome</keyword>
<dbReference type="InterPro" id="IPR000897">
    <property type="entry name" value="SRP54_GTPase_dom"/>
</dbReference>
<evidence type="ECO:0000256" key="13">
    <source>
        <dbReference type="NCBIfam" id="TIGR03499"/>
    </source>
</evidence>
<evidence type="ECO:0000256" key="1">
    <source>
        <dbReference type="ARBA" id="ARBA00004413"/>
    </source>
</evidence>
<evidence type="ECO:0000313" key="18">
    <source>
        <dbReference type="Proteomes" id="UP000006365"/>
    </source>
</evidence>
<comment type="similarity">
    <text evidence="2">Belongs to the GTP-binding SRP family.</text>
</comment>
<dbReference type="InterPro" id="IPR027417">
    <property type="entry name" value="P-loop_NTPase"/>
</dbReference>
<evidence type="ECO:0000256" key="8">
    <source>
        <dbReference type="ARBA" id="ARBA00022927"/>
    </source>
</evidence>
<evidence type="ECO:0000313" key="17">
    <source>
        <dbReference type="EMBL" id="ADW18385.1"/>
    </source>
</evidence>
<dbReference type="EMBL" id="CP002364">
    <property type="protein sequence ID" value="ADW18385.1"/>
    <property type="molecule type" value="Genomic_DNA"/>
</dbReference>
<dbReference type="PANTHER" id="PTHR43134">
    <property type="entry name" value="SIGNAL RECOGNITION PARTICLE RECEPTOR SUBUNIT ALPHA"/>
    <property type="match status" value="1"/>
</dbReference>
<evidence type="ECO:0000256" key="3">
    <source>
        <dbReference type="ARBA" id="ARBA00014919"/>
    </source>
</evidence>
<keyword evidence="5" id="KW-1003">Cell membrane</keyword>
<keyword evidence="9" id="KW-0342">GTP-binding</keyword>
<evidence type="ECO:0000256" key="9">
    <source>
        <dbReference type="ARBA" id="ARBA00023134"/>
    </source>
</evidence>
<name>A0A7U3YN28_DESPD</name>
<evidence type="ECO:0000259" key="16">
    <source>
        <dbReference type="SMART" id="SM00962"/>
    </source>
</evidence>
<dbReference type="PANTHER" id="PTHR43134:SF3">
    <property type="entry name" value="FLAGELLAR BIOSYNTHESIS PROTEIN FLHF"/>
    <property type="match status" value="1"/>
</dbReference>
<sequence length="437" mass="48387">MQVKVFEAKDMATGLKMVKEALGPDALILSTRTIRSGKFGMIGKPMMEITAAVDDAWQESARPVELPRNEARHHWSDRSTNGCLEQGERGPRQEDISYQEIWQRGAAERKAAPSFPRPEPPAVSQDIHSELAELRNMVKGLSNRITGLDSAALRGRPYVEPEFTAPPANHAAAIDPVVGLLTGYGINQETAQVVARFTRDTIEKARSLSSADLTLILKAAVARLFTTQPLLDGRSTRQRRISLIGPTGVGKTTTLAKIAAHYLGRFGGRIGLITIDTYRIAAVEQIKVYGEIMRLPVEVVIKPRELEEALDKFRDVDLVLIDTAGRSPRNGLDIQELAAFLRPQWGIENNLLLSAATREREIEQTIKRFSILPISNFIFSKIDECDQLGVLLNIHYKHDTPISFLTNGQRVPEDLLMPSPADIADLIMNDHGNLTHG</sequence>
<feature type="domain" description="SRP54-type proteins GTP-binding" evidence="16">
    <location>
        <begin position="238"/>
        <end position="429"/>
    </location>
</feature>
<keyword evidence="17" id="KW-0966">Cell projection</keyword>
<feature type="region of interest" description="Disordered" evidence="14">
    <location>
        <begin position="70"/>
        <end position="94"/>
    </location>
</feature>
<dbReference type="GO" id="GO:0044781">
    <property type="term" value="P:bacterial-type flagellum organization"/>
    <property type="evidence" value="ECO:0007669"/>
    <property type="project" value="UniProtKB-UniRule"/>
</dbReference>
<evidence type="ECO:0000256" key="14">
    <source>
        <dbReference type="SAM" id="MobiDB-lite"/>
    </source>
</evidence>
<keyword evidence="6" id="KW-0547">Nucleotide-binding</keyword>